<dbReference type="AlphaFoldDB" id="G8LHV3"/>
<proteinExistence type="predicted"/>
<dbReference type="KEGG" id="eec:EcWSU1_01556"/>
<dbReference type="Proteomes" id="UP000007838">
    <property type="component" value="Chromosome"/>
</dbReference>
<reference evidence="1 2" key="1">
    <citation type="journal article" date="2011" name="Stand. Genomic Sci.">
        <title>Complete genome of the onion pathogen Enterobacter cloacae EcWSU1.</title>
        <authorList>
            <person name="Humann J.L."/>
            <person name="Wildung M."/>
            <person name="Cheng C.H."/>
            <person name="Lee T."/>
            <person name="Stewart J.E."/>
            <person name="Drew J.C."/>
            <person name="Triplett E.W."/>
            <person name="Main D."/>
            <person name="Schroeder B.K."/>
        </authorList>
    </citation>
    <scope>NUCLEOTIDE SEQUENCE [LARGE SCALE GENOMIC DNA]</scope>
    <source>
        <strain evidence="1 2">EcWSU1</strain>
    </source>
</reference>
<dbReference type="RefSeq" id="WP_014169447.1">
    <property type="nucleotide sequence ID" value="NC_016514.1"/>
</dbReference>
<accession>G8LHV3</accession>
<gene>
    <name evidence="1" type="ORF">EcWSU1_01556</name>
</gene>
<evidence type="ECO:0000313" key="1">
    <source>
        <dbReference type="EMBL" id="AEW72995.1"/>
    </source>
</evidence>
<organism evidence="1 2">
    <name type="scientific">Enterobacter ludwigii</name>
    <dbReference type="NCBI Taxonomy" id="299767"/>
    <lineage>
        <taxon>Bacteria</taxon>
        <taxon>Pseudomonadati</taxon>
        <taxon>Pseudomonadota</taxon>
        <taxon>Gammaproteobacteria</taxon>
        <taxon>Enterobacterales</taxon>
        <taxon>Enterobacteriaceae</taxon>
        <taxon>Enterobacter</taxon>
        <taxon>Enterobacter cloacae complex</taxon>
    </lineage>
</organism>
<name>G8LHV3_9ENTR</name>
<sequence length="45" mass="5146">MFAINYFEKGTTHVIKRPDRVDNPNDIIAGIILEHQEQDVTDAGY</sequence>
<evidence type="ECO:0000313" key="2">
    <source>
        <dbReference type="Proteomes" id="UP000007838"/>
    </source>
</evidence>
<protein>
    <submittedName>
        <fullName evidence="1">Uncharacterized protein</fullName>
    </submittedName>
</protein>
<dbReference type="EMBL" id="CP002886">
    <property type="protein sequence ID" value="AEW72995.1"/>
    <property type="molecule type" value="Genomic_DNA"/>
</dbReference>
<dbReference type="HOGENOM" id="CLU_3199326_0_0_6"/>